<dbReference type="EMBL" id="SDMR01000001">
    <property type="protein sequence ID" value="TBT96416.1"/>
    <property type="molecule type" value="Genomic_DNA"/>
</dbReference>
<dbReference type="PANTHER" id="PTHR31686:SF1">
    <property type="entry name" value="SULFITE EFFLUX PUMP SSU1"/>
    <property type="match status" value="1"/>
</dbReference>
<keyword evidence="6 8" id="KW-1133">Transmembrane helix</keyword>
<feature type="transmembrane region" description="Helical" evidence="8">
    <location>
        <begin position="21"/>
        <end position="38"/>
    </location>
</feature>
<accession>A0A4Q9KP71</accession>
<dbReference type="OrthoDB" id="958273at2"/>
<evidence type="ECO:0000313" key="9">
    <source>
        <dbReference type="EMBL" id="TBT96416.1"/>
    </source>
</evidence>
<evidence type="ECO:0000256" key="6">
    <source>
        <dbReference type="ARBA" id="ARBA00022989"/>
    </source>
</evidence>
<feature type="transmembrane region" description="Helical" evidence="8">
    <location>
        <begin position="122"/>
        <end position="149"/>
    </location>
</feature>
<dbReference type="Pfam" id="PF03595">
    <property type="entry name" value="SLAC1"/>
    <property type="match status" value="1"/>
</dbReference>
<dbReference type="InterPro" id="IPR051629">
    <property type="entry name" value="Sulfite_efflux_TDT"/>
</dbReference>
<feature type="transmembrane region" description="Helical" evidence="8">
    <location>
        <begin position="328"/>
        <end position="349"/>
    </location>
</feature>
<evidence type="ECO:0008006" key="11">
    <source>
        <dbReference type="Google" id="ProtNLM"/>
    </source>
</evidence>
<evidence type="ECO:0000256" key="4">
    <source>
        <dbReference type="ARBA" id="ARBA00022475"/>
    </source>
</evidence>
<comment type="subcellular location">
    <subcellularLocation>
        <location evidence="1">Cell membrane</location>
        <topology evidence="1">Multi-pass membrane protein</topology>
    </subcellularLocation>
</comment>
<sequence length="361" mass="37609">MTELSTRPVSRLDLRCLHPGWFASVMGTAITAVATFGNPGGIAELRGASVVLGLALAALALGLGVVFTVLYTLRWVRYGRVVLDELRDPAIGGLHATFPAGLLVLGVLAAAVGPSVAPWGRVLAVVAVLALVGGVLAVTIGVMFAYALFTREVPAPSVNGSWFIPPVSAIIVPSAVAPLVPVVDPTTARTLLVLGYACWGIGLMLFLLVLGALHDRLVLQPLPPAQVAPSQWIALGPVGVAILGSGALARAGQPIFGASGAGVVLATQLLGTALWGFGLWWLAVAASLLFRYRRAGAVPFHLGWWGFTFPLGAFTVATLTLAKAWEVPLLTGIGVVLYLLLLVFWLTVATRTLRMLRGRGA</sequence>
<feature type="transmembrane region" description="Helical" evidence="8">
    <location>
        <begin position="161"/>
        <end position="180"/>
    </location>
</feature>
<reference evidence="9 10" key="1">
    <citation type="submission" date="2019-01" db="EMBL/GenBank/DDBJ databases">
        <title>Lactibacter flavus gen. nov., sp. nov., a novel bacterium of the family Propionibacteriaceae isolated from raw milk and dairy products.</title>
        <authorList>
            <person name="Huptas C."/>
            <person name="Wenning M."/>
            <person name="Breitenwieser F."/>
            <person name="Doll E."/>
            <person name="Von Neubeck M."/>
            <person name="Busse H.-J."/>
            <person name="Scherer S."/>
        </authorList>
    </citation>
    <scope>NUCLEOTIDE SEQUENCE [LARGE SCALE GENOMIC DNA]</scope>
    <source>
        <strain evidence="9 10">DSM 22130</strain>
    </source>
</reference>
<dbReference type="Proteomes" id="UP000291933">
    <property type="component" value="Unassembled WGS sequence"/>
</dbReference>
<evidence type="ECO:0000256" key="8">
    <source>
        <dbReference type="SAM" id="Phobius"/>
    </source>
</evidence>
<evidence type="ECO:0000256" key="1">
    <source>
        <dbReference type="ARBA" id="ARBA00004651"/>
    </source>
</evidence>
<evidence type="ECO:0000256" key="3">
    <source>
        <dbReference type="ARBA" id="ARBA00022448"/>
    </source>
</evidence>
<feature type="transmembrane region" description="Helical" evidence="8">
    <location>
        <begin position="302"/>
        <end position="322"/>
    </location>
</feature>
<dbReference type="GO" id="GO:0000319">
    <property type="term" value="F:sulfite transmembrane transporter activity"/>
    <property type="evidence" value="ECO:0007669"/>
    <property type="project" value="TreeGrafter"/>
</dbReference>
<dbReference type="GO" id="GO:0005886">
    <property type="term" value="C:plasma membrane"/>
    <property type="evidence" value="ECO:0007669"/>
    <property type="project" value="UniProtKB-SubCell"/>
</dbReference>
<dbReference type="RefSeq" id="WP_131170828.1">
    <property type="nucleotide sequence ID" value="NZ_FXTL01000001.1"/>
</dbReference>
<keyword evidence="10" id="KW-1185">Reference proteome</keyword>
<feature type="transmembrane region" description="Helical" evidence="8">
    <location>
        <begin position="50"/>
        <end position="73"/>
    </location>
</feature>
<dbReference type="InterPro" id="IPR038665">
    <property type="entry name" value="Voltage-dep_anion_channel_sf"/>
</dbReference>
<dbReference type="Gene3D" id="1.50.10.150">
    <property type="entry name" value="Voltage-dependent anion channel"/>
    <property type="match status" value="1"/>
</dbReference>
<organism evidence="9 10">
    <name type="scientific">Propioniciclava tarda</name>
    <dbReference type="NCBI Taxonomy" id="433330"/>
    <lineage>
        <taxon>Bacteria</taxon>
        <taxon>Bacillati</taxon>
        <taxon>Actinomycetota</taxon>
        <taxon>Actinomycetes</taxon>
        <taxon>Propionibacteriales</taxon>
        <taxon>Propionibacteriaceae</taxon>
        <taxon>Propioniciclava</taxon>
    </lineage>
</organism>
<proteinExistence type="inferred from homology"/>
<feature type="transmembrane region" description="Helical" evidence="8">
    <location>
        <begin position="269"/>
        <end position="290"/>
    </location>
</feature>
<evidence type="ECO:0000256" key="7">
    <source>
        <dbReference type="ARBA" id="ARBA00023136"/>
    </source>
</evidence>
<comment type="similarity">
    <text evidence="2">Belongs to the tellurite-resistance/dicarboxylate transporter (TDT) family.</text>
</comment>
<feature type="transmembrane region" description="Helical" evidence="8">
    <location>
        <begin position="192"/>
        <end position="211"/>
    </location>
</feature>
<dbReference type="AlphaFoldDB" id="A0A4Q9KP71"/>
<name>A0A4Q9KP71_PROTD</name>
<dbReference type="PANTHER" id="PTHR31686">
    <property type="match status" value="1"/>
</dbReference>
<keyword evidence="4" id="KW-1003">Cell membrane</keyword>
<keyword evidence="5 8" id="KW-0812">Transmembrane</keyword>
<dbReference type="InterPro" id="IPR004695">
    <property type="entry name" value="SLAC1/Mae1/Ssu1/TehA"/>
</dbReference>
<keyword evidence="7 8" id="KW-0472">Membrane</keyword>
<protein>
    <recommendedName>
        <fullName evidence="11">C4-dicarboxylate ABC transporter</fullName>
    </recommendedName>
</protein>
<evidence type="ECO:0000313" key="10">
    <source>
        <dbReference type="Proteomes" id="UP000291933"/>
    </source>
</evidence>
<feature type="transmembrane region" description="Helical" evidence="8">
    <location>
        <begin position="94"/>
        <end position="116"/>
    </location>
</feature>
<gene>
    <name evidence="9" type="ORF">ET996_01850</name>
</gene>
<evidence type="ECO:0000256" key="2">
    <source>
        <dbReference type="ARBA" id="ARBA00008566"/>
    </source>
</evidence>
<evidence type="ECO:0000256" key="5">
    <source>
        <dbReference type="ARBA" id="ARBA00022692"/>
    </source>
</evidence>
<comment type="caution">
    <text evidence="9">The sequence shown here is derived from an EMBL/GenBank/DDBJ whole genome shotgun (WGS) entry which is preliminary data.</text>
</comment>
<keyword evidence="3" id="KW-0813">Transport</keyword>